<evidence type="ECO:0000313" key="2">
    <source>
        <dbReference type="Proteomes" id="UP000887565"/>
    </source>
</evidence>
<dbReference type="Proteomes" id="UP000887565">
    <property type="component" value="Unplaced"/>
</dbReference>
<dbReference type="GO" id="GO:0005737">
    <property type="term" value="C:cytoplasm"/>
    <property type="evidence" value="ECO:0007669"/>
    <property type="project" value="TreeGrafter"/>
</dbReference>
<dbReference type="WBParaSite" id="nRc.2.0.1.t12385-RA">
    <property type="protein sequence ID" value="nRc.2.0.1.t12385-RA"/>
    <property type="gene ID" value="nRc.2.0.1.g12385"/>
</dbReference>
<evidence type="ECO:0000259" key="1">
    <source>
        <dbReference type="PROSITE" id="PS50003"/>
    </source>
</evidence>
<protein>
    <submittedName>
        <fullName evidence="3">PH domain-containing protein</fullName>
    </submittedName>
</protein>
<dbReference type="SUPFAM" id="SSF50729">
    <property type="entry name" value="PH domain-like"/>
    <property type="match status" value="1"/>
</dbReference>
<dbReference type="GO" id="GO:0005085">
    <property type="term" value="F:guanyl-nucleotide exchange factor activity"/>
    <property type="evidence" value="ECO:0007669"/>
    <property type="project" value="TreeGrafter"/>
</dbReference>
<dbReference type="PANTHER" id="PTHR45872">
    <property type="entry name" value="RHO GUANINE NUCLEOTIDE EXCHANGE FACTOR 2, ISOFORM D"/>
    <property type="match status" value="1"/>
</dbReference>
<evidence type="ECO:0000313" key="3">
    <source>
        <dbReference type="WBParaSite" id="nRc.2.0.1.t12385-RA"/>
    </source>
</evidence>
<dbReference type="InterPro" id="IPR041020">
    <property type="entry name" value="PH_16"/>
</dbReference>
<name>A0A915IDX7_ROMCU</name>
<feature type="domain" description="PH" evidence="1">
    <location>
        <begin position="98"/>
        <end position="214"/>
    </location>
</feature>
<organism evidence="2 3">
    <name type="scientific">Romanomermis culicivorax</name>
    <name type="common">Nematode worm</name>
    <dbReference type="NCBI Taxonomy" id="13658"/>
    <lineage>
        <taxon>Eukaryota</taxon>
        <taxon>Metazoa</taxon>
        <taxon>Ecdysozoa</taxon>
        <taxon>Nematoda</taxon>
        <taxon>Enoplea</taxon>
        <taxon>Dorylaimia</taxon>
        <taxon>Mermithida</taxon>
        <taxon>Mermithoidea</taxon>
        <taxon>Mermithidae</taxon>
        <taxon>Romanomermis</taxon>
    </lineage>
</organism>
<dbReference type="Gene3D" id="2.30.29.30">
    <property type="entry name" value="Pleckstrin-homology domain (PH domain)/Phosphotyrosine-binding domain (PTB)"/>
    <property type="match status" value="1"/>
</dbReference>
<sequence length="520" mass="58359">MVYAKVLNCSCNLYHYPICSPTACSNFVSQDPSDELFKLKRCAEAAKDIAVKANAAKREAENSRRTHDLQKRLDTKEFDRSTIAGDKCLKNLDLRRHRLVYDGSLVWRLSRNKAVDLHVVLLEDFLVLLTKNSDGKKLSLKYHSFSISTGKEDVKYTHCPILKLNSLIAKSVATDTRAFFVVKTSSHGPQIYEFVSQTSSEKKKWIKFLSEQIDISKAKEPSVQQGASNKQKTSVLQPKNENIVVSTVPSMDVKTLKLKDTEPTISDEENPESGVERAEIKSQPKLINPSEVMIQKPTILEKAQPVLTPLETLKRNDEVIINCLTEKLRILTDMFKYSTIEELQGLPEALLQHGRDDKEAKELVLAAIVQTNRILEAINSGMKTDQEFDVSAQSYKTKLSGSPELPAVSCVTLTRIAAPLIKHLTALLHSLQKMDEDLKRMQNELYRCKGLIVSNFASTGGGEPNSRSPRKGILVNEKFRTSPNRAVSMAVPNSVTTDVDDYARNHCLQTKEPYNFLDCC</sequence>
<dbReference type="PROSITE" id="PS50003">
    <property type="entry name" value="PH_DOMAIN"/>
    <property type="match status" value="1"/>
</dbReference>
<dbReference type="OMA" id="PKIMENA"/>
<dbReference type="InterPro" id="IPR001849">
    <property type="entry name" value="PH_domain"/>
</dbReference>
<proteinExistence type="predicted"/>
<dbReference type="AlphaFoldDB" id="A0A915IDX7"/>
<dbReference type="PANTHER" id="PTHR45872:SF2">
    <property type="entry name" value="RHO GUANINE NUCLEOTIDE EXCHANGE FACTOR 2, ISOFORM D"/>
    <property type="match status" value="1"/>
</dbReference>
<dbReference type="GO" id="GO:0001664">
    <property type="term" value="F:G protein-coupled receptor binding"/>
    <property type="evidence" value="ECO:0007669"/>
    <property type="project" value="TreeGrafter"/>
</dbReference>
<accession>A0A915IDX7</accession>
<keyword evidence="2" id="KW-1185">Reference proteome</keyword>
<dbReference type="GO" id="GO:0007186">
    <property type="term" value="P:G protein-coupled receptor signaling pathway"/>
    <property type="evidence" value="ECO:0007669"/>
    <property type="project" value="TreeGrafter"/>
</dbReference>
<dbReference type="SMART" id="SM00233">
    <property type="entry name" value="PH"/>
    <property type="match status" value="1"/>
</dbReference>
<dbReference type="InterPro" id="IPR011993">
    <property type="entry name" value="PH-like_dom_sf"/>
</dbReference>
<reference evidence="3" key="1">
    <citation type="submission" date="2022-11" db="UniProtKB">
        <authorList>
            <consortium name="WormBaseParasite"/>
        </authorList>
    </citation>
    <scope>IDENTIFICATION</scope>
</reference>
<dbReference type="Pfam" id="PF17838">
    <property type="entry name" value="PH_16"/>
    <property type="match status" value="1"/>
</dbReference>